<protein>
    <recommendedName>
        <fullName evidence="3">BTB domain-containing protein</fullName>
    </recommendedName>
</protein>
<reference evidence="1" key="1">
    <citation type="submission" date="2021-01" db="EMBL/GenBank/DDBJ databases">
        <authorList>
            <person name="Kaushik A."/>
        </authorList>
    </citation>
    <scope>NUCLEOTIDE SEQUENCE</scope>
    <source>
        <strain evidence="1">AG4-R118</strain>
    </source>
</reference>
<sequence>MILQPGLRRDEKYYFEDASTVLLVGEVLFKINLSLLSPKLEQGFYDPHLCIQFLTQGQSPTGTGKTDTDPLIVHDVTAIQFRHWLLALLGRPGDNDYMQLLTGVTNHRSQIQALFTKYLDIGTLANRFQMSDLTAWAQSQLILLFRDPTWADELDWSKDELLRISAFGECFRADHKFSLEIQTFLQYILTPSPSCSLNKWPYASVCTSLYKSSASSGMSKVLAGWVSLFILSQGHRSPVWSGDMSRDDLLVLYAAQAELTNLPGVLDLNLTWLTQAKDPQVGILRFCCAACFPHYQNIWSSSIGRAEPSGSVTPLEDVHDVLFLPYYRQLFARDVRSFTPCGRQCGEKLLYVLDTHISELFRGFYQIFERLKAEHV</sequence>
<name>A0A8H3CX39_9AGAM</name>
<organism evidence="1 2">
    <name type="scientific">Rhizoctonia solani</name>
    <dbReference type="NCBI Taxonomy" id="456999"/>
    <lineage>
        <taxon>Eukaryota</taxon>
        <taxon>Fungi</taxon>
        <taxon>Dikarya</taxon>
        <taxon>Basidiomycota</taxon>
        <taxon>Agaricomycotina</taxon>
        <taxon>Agaricomycetes</taxon>
        <taxon>Cantharellales</taxon>
        <taxon>Ceratobasidiaceae</taxon>
        <taxon>Rhizoctonia</taxon>
    </lineage>
</organism>
<accession>A0A8H3CX39</accession>
<evidence type="ECO:0000313" key="1">
    <source>
        <dbReference type="EMBL" id="CAE6504215.1"/>
    </source>
</evidence>
<evidence type="ECO:0008006" key="3">
    <source>
        <dbReference type="Google" id="ProtNLM"/>
    </source>
</evidence>
<dbReference type="Proteomes" id="UP000663888">
    <property type="component" value="Unassembled WGS sequence"/>
</dbReference>
<comment type="caution">
    <text evidence="1">The sequence shown here is derived from an EMBL/GenBank/DDBJ whole genome shotgun (WGS) entry which is preliminary data.</text>
</comment>
<dbReference type="EMBL" id="CAJMWX010001751">
    <property type="protein sequence ID" value="CAE6504215.1"/>
    <property type="molecule type" value="Genomic_DNA"/>
</dbReference>
<evidence type="ECO:0000313" key="2">
    <source>
        <dbReference type="Proteomes" id="UP000663888"/>
    </source>
</evidence>
<gene>
    <name evidence="1" type="ORF">RDB_LOCUS157483</name>
</gene>
<proteinExistence type="predicted"/>
<dbReference type="AlphaFoldDB" id="A0A8H3CX39"/>